<dbReference type="GO" id="GO:0004817">
    <property type="term" value="F:cysteine-tRNA ligase activity"/>
    <property type="evidence" value="ECO:0007669"/>
    <property type="project" value="TreeGrafter"/>
</dbReference>
<dbReference type="InterPro" id="IPR024909">
    <property type="entry name" value="Cys-tRNA/MSH_ligase"/>
</dbReference>
<dbReference type="GO" id="GO:0005737">
    <property type="term" value="C:cytoplasm"/>
    <property type="evidence" value="ECO:0007669"/>
    <property type="project" value="TreeGrafter"/>
</dbReference>
<dbReference type="GO" id="GO:0005524">
    <property type="term" value="F:ATP binding"/>
    <property type="evidence" value="ECO:0007669"/>
    <property type="project" value="UniProtKB-KW"/>
</dbReference>
<accession>A0A382UVA1</accession>
<reference evidence="5" key="1">
    <citation type="submission" date="2018-05" db="EMBL/GenBank/DDBJ databases">
        <authorList>
            <person name="Lanie J.A."/>
            <person name="Ng W.-L."/>
            <person name="Kazmierczak K.M."/>
            <person name="Andrzejewski T.M."/>
            <person name="Davidsen T.M."/>
            <person name="Wayne K.J."/>
            <person name="Tettelin H."/>
            <person name="Glass J.I."/>
            <person name="Rusch D."/>
            <person name="Podicherti R."/>
            <person name="Tsui H.-C.T."/>
            <person name="Winkler M.E."/>
        </authorList>
    </citation>
    <scope>NUCLEOTIDE SEQUENCE</scope>
</reference>
<feature type="non-terminal residue" evidence="5">
    <location>
        <position position="130"/>
    </location>
</feature>
<dbReference type="PANTHER" id="PTHR10890">
    <property type="entry name" value="CYSTEINYL-TRNA SYNTHETASE"/>
    <property type="match status" value="1"/>
</dbReference>
<dbReference type="Pfam" id="PF01406">
    <property type="entry name" value="tRNA-synt_1e"/>
    <property type="match status" value="1"/>
</dbReference>
<proteinExistence type="predicted"/>
<feature type="domain" description="tRNA synthetases class I catalytic" evidence="4">
    <location>
        <begin position="28"/>
        <end position="130"/>
    </location>
</feature>
<sequence length="130" mass="14920">MTIFLSEDEELSKNVLLYNTLTRRKEEFSPFRDGTVRMYACGLTVYARGHIGNFRTFVCLDVLRRTLRHVAGFNLRQVVNFTDVDDKTIKAARAAGVSLRDYTDQFIQAFRDDAQAVGLETVEEYPRATD</sequence>
<evidence type="ECO:0000256" key="3">
    <source>
        <dbReference type="ARBA" id="ARBA00022840"/>
    </source>
</evidence>
<dbReference type="InterPro" id="IPR014729">
    <property type="entry name" value="Rossmann-like_a/b/a_fold"/>
</dbReference>
<dbReference type="PANTHER" id="PTHR10890:SF3">
    <property type="entry name" value="CYSTEINE--TRNA LIGASE, CYTOPLASMIC"/>
    <property type="match status" value="1"/>
</dbReference>
<dbReference type="SUPFAM" id="SSF52374">
    <property type="entry name" value="Nucleotidylyl transferase"/>
    <property type="match status" value="1"/>
</dbReference>
<dbReference type="AlphaFoldDB" id="A0A382UVA1"/>
<evidence type="ECO:0000256" key="1">
    <source>
        <dbReference type="ARBA" id="ARBA00022598"/>
    </source>
</evidence>
<dbReference type="Gene3D" id="3.40.50.620">
    <property type="entry name" value="HUPs"/>
    <property type="match status" value="1"/>
</dbReference>
<keyword evidence="1" id="KW-0436">Ligase</keyword>
<evidence type="ECO:0000259" key="4">
    <source>
        <dbReference type="Pfam" id="PF01406"/>
    </source>
</evidence>
<evidence type="ECO:0000256" key="2">
    <source>
        <dbReference type="ARBA" id="ARBA00022741"/>
    </source>
</evidence>
<organism evidence="5">
    <name type="scientific">marine metagenome</name>
    <dbReference type="NCBI Taxonomy" id="408172"/>
    <lineage>
        <taxon>unclassified sequences</taxon>
        <taxon>metagenomes</taxon>
        <taxon>ecological metagenomes</taxon>
    </lineage>
</organism>
<protein>
    <recommendedName>
        <fullName evidence="4">tRNA synthetases class I catalytic domain-containing protein</fullName>
    </recommendedName>
</protein>
<evidence type="ECO:0000313" key="5">
    <source>
        <dbReference type="EMBL" id="SVD38077.1"/>
    </source>
</evidence>
<dbReference type="GO" id="GO:0006423">
    <property type="term" value="P:cysteinyl-tRNA aminoacylation"/>
    <property type="evidence" value="ECO:0007669"/>
    <property type="project" value="TreeGrafter"/>
</dbReference>
<dbReference type="InterPro" id="IPR032678">
    <property type="entry name" value="tRNA-synt_1_cat_dom"/>
</dbReference>
<dbReference type="EMBL" id="UINC01147012">
    <property type="protein sequence ID" value="SVD38077.1"/>
    <property type="molecule type" value="Genomic_DNA"/>
</dbReference>
<keyword evidence="3" id="KW-0067">ATP-binding</keyword>
<name>A0A382UVA1_9ZZZZ</name>
<keyword evidence="2" id="KW-0547">Nucleotide-binding</keyword>
<gene>
    <name evidence="5" type="ORF">METZ01_LOCUS390931</name>
</gene>